<reference evidence="2 3" key="1">
    <citation type="submission" date="2019-01" db="EMBL/GenBank/DDBJ databases">
        <title>Ktedonosporobacter rubrisoli SCAWS-G2.</title>
        <authorList>
            <person name="Huang Y."/>
            <person name="Yan B."/>
        </authorList>
    </citation>
    <scope>NUCLEOTIDE SEQUENCE [LARGE SCALE GENOMIC DNA]</scope>
    <source>
        <strain evidence="2 3">SCAWS-G2</strain>
    </source>
</reference>
<sequence length="405" mass="46290">MAFHYGQIIKEYRERHKMTQAKLAELWPKKDGGVGVNTRYVQDVEYGSKKIDDQGTLRKLATLLEIPLWRFGLSEYDPFNPASLPGAGVKLYNETLDVTEGFIKQTLAMRRTASLPEVQRSAQSLQRLFDYFSTYTPPSTRLEPRFLSLYAQGQSLQGLMYFEHRQYAQALETFEAMYATSQQLGDPVLQVHALQKLAVELNRARRKQEAVQAMEEARDLSFKASKYVAAFANAYLAHIYAAAGEALRFERAITTAQSLAASLGSSYGDGTDFVVHKMSSILQLRSRGYLRIGEPRKTLALHDELRSQIQQDSNLWLDFRLQLYRAKAYLMLHDVEACLEAAREFFRDVVDWRSPHRLSRGDELLRELEAAGYGELKAVKELKEELREAARNMASHQQNKTDARD</sequence>
<dbReference type="KEGG" id="kbs:EPA93_37115"/>
<accession>A0A4P6JZH1</accession>
<organism evidence="2 3">
    <name type="scientific">Ktedonosporobacter rubrisoli</name>
    <dbReference type="NCBI Taxonomy" id="2509675"/>
    <lineage>
        <taxon>Bacteria</taxon>
        <taxon>Bacillati</taxon>
        <taxon>Chloroflexota</taxon>
        <taxon>Ktedonobacteria</taxon>
        <taxon>Ktedonobacterales</taxon>
        <taxon>Ktedonosporobacteraceae</taxon>
        <taxon>Ktedonosporobacter</taxon>
    </lineage>
</organism>
<evidence type="ECO:0000313" key="2">
    <source>
        <dbReference type="EMBL" id="QBD81298.1"/>
    </source>
</evidence>
<dbReference type="CDD" id="cd00093">
    <property type="entry name" value="HTH_XRE"/>
    <property type="match status" value="1"/>
</dbReference>
<dbReference type="Proteomes" id="UP000290365">
    <property type="component" value="Chromosome"/>
</dbReference>
<dbReference type="PROSITE" id="PS50943">
    <property type="entry name" value="HTH_CROC1"/>
    <property type="match status" value="1"/>
</dbReference>
<proteinExistence type="predicted"/>
<dbReference type="OrthoDB" id="157762at2"/>
<evidence type="ECO:0000313" key="3">
    <source>
        <dbReference type="Proteomes" id="UP000290365"/>
    </source>
</evidence>
<dbReference type="RefSeq" id="WP_129892359.1">
    <property type="nucleotide sequence ID" value="NZ_CP035758.1"/>
</dbReference>
<dbReference type="SUPFAM" id="SSF48452">
    <property type="entry name" value="TPR-like"/>
    <property type="match status" value="1"/>
</dbReference>
<protein>
    <submittedName>
        <fullName evidence="2">XRE family transcriptional regulator</fullName>
    </submittedName>
</protein>
<dbReference type="SUPFAM" id="SSF47413">
    <property type="entry name" value="lambda repressor-like DNA-binding domains"/>
    <property type="match status" value="1"/>
</dbReference>
<keyword evidence="3" id="KW-1185">Reference proteome</keyword>
<dbReference type="InterPro" id="IPR011990">
    <property type="entry name" value="TPR-like_helical_dom_sf"/>
</dbReference>
<dbReference type="Gene3D" id="1.25.40.10">
    <property type="entry name" value="Tetratricopeptide repeat domain"/>
    <property type="match status" value="1"/>
</dbReference>
<dbReference type="Gene3D" id="1.10.260.40">
    <property type="entry name" value="lambda repressor-like DNA-binding domains"/>
    <property type="match status" value="1"/>
</dbReference>
<dbReference type="GO" id="GO:0003677">
    <property type="term" value="F:DNA binding"/>
    <property type="evidence" value="ECO:0007669"/>
    <property type="project" value="InterPro"/>
</dbReference>
<name>A0A4P6JZH1_KTERU</name>
<dbReference type="AlphaFoldDB" id="A0A4P6JZH1"/>
<feature type="domain" description="HTH cro/C1-type" evidence="1">
    <location>
        <begin position="9"/>
        <end position="71"/>
    </location>
</feature>
<evidence type="ECO:0000259" key="1">
    <source>
        <dbReference type="PROSITE" id="PS50943"/>
    </source>
</evidence>
<gene>
    <name evidence="2" type="ORF">EPA93_37115</name>
</gene>
<dbReference type="InterPro" id="IPR001387">
    <property type="entry name" value="Cro/C1-type_HTH"/>
</dbReference>
<dbReference type="InterPro" id="IPR010982">
    <property type="entry name" value="Lambda_DNA-bd_dom_sf"/>
</dbReference>
<dbReference type="EMBL" id="CP035758">
    <property type="protein sequence ID" value="QBD81298.1"/>
    <property type="molecule type" value="Genomic_DNA"/>
</dbReference>